<dbReference type="Gene3D" id="2.40.70.10">
    <property type="entry name" value="Acid Proteases"/>
    <property type="match status" value="2"/>
</dbReference>
<evidence type="ECO:0000256" key="7">
    <source>
        <dbReference type="ARBA" id="ARBA00022695"/>
    </source>
</evidence>
<dbReference type="Gene3D" id="2.60.40.420">
    <property type="entry name" value="Cupredoxins - blue copper proteins"/>
    <property type="match status" value="2"/>
</dbReference>
<comment type="catalytic activity">
    <reaction evidence="1">
        <text>4 hydroquinone + O2 = 4 benzosemiquinone + 2 H2O</text>
        <dbReference type="Rhea" id="RHEA:11276"/>
        <dbReference type="ChEBI" id="CHEBI:15377"/>
        <dbReference type="ChEBI" id="CHEBI:15379"/>
        <dbReference type="ChEBI" id="CHEBI:17594"/>
        <dbReference type="ChEBI" id="CHEBI:17977"/>
        <dbReference type="EC" id="1.10.3.2"/>
    </reaction>
</comment>
<keyword evidence="13" id="KW-0560">Oxidoreductase</keyword>
<evidence type="ECO:0000256" key="14">
    <source>
        <dbReference type="ARBA" id="ARBA00023008"/>
    </source>
</evidence>
<keyword evidence="6" id="KW-0808">Transferase</keyword>
<feature type="region of interest" description="Disordered" evidence="18">
    <location>
        <begin position="1911"/>
        <end position="1942"/>
    </location>
</feature>
<organism evidence="22">
    <name type="scientific">Fagus sylvatica</name>
    <name type="common">Beechnut</name>
    <dbReference type="NCBI Taxonomy" id="28930"/>
    <lineage>
        <taxon>Eukaryota</taxon>
        <taxon>Viridiplantae</taxon>
        <taxon>Streptophyta</taxon>
        <taxon>Embryophyta</taxon>
        <taxon>Tracheophyta</taxon>
        <taxon>Spermatophyta</taxon>
        <taxon>Magnoliopsida</taxon>
        <taxon>eudicotyledons</taxon>
        <taxon>Gunneridae</taxon>
        <taxon>Pentapetalae</taxon>
        <taxon>rosids</taxon>
        <taxon>fabids</taxon>
        <taxon>Fagales</taxon>
        <taxon>Fagaceae</taxon>
        <taxon>Fagus</taxon>
    </lineage>
</organism>
<evidence type="ECO:0000259" key="21">
    <source>
        <dbReference type="PROSITE" id="PS50994"/>
    </source>
</evidence>
<protein>
    <submittedName>
        <fullName evidence="22">Uncharacterized protein</fullName>
    </submittedName>
</protein>
<dbReference type="GO" id="GO:0005507">
    <property type="term" value="F:copper ion binding"/>
    <property type="evidence" value="ECO:0007669"/>
    <property type="project" value="InterPro"/>
</dbReference>
<dbReference type="InterPro" id="IPR034288">
    <property type="entry name" value="CuRO_1_LCC"/>
</dbReference>
<feature type="coiled-coil region" evidence="17">
    <location>
        <begin position="481"/>
        <end position="513"/>
    </location>
</feature>
<evidence type="ECO:0000256" key="8">
    <source>
        <dbReference type="ARBA" id="ARBA00022722"/>
    </source>
</evidence>
<keyword evidence="8" id="KW-0540">Nuclease</keyword>
<keyword evidence="5" id="KW-0964">Secreted</keyword>
<feature type="region of interest" description="Disordered" evidence="18">
    <location>
        <begin position="1550"/>
        <end position="1618"/>
    </location>
</feature>
<dbReference type="Pfam" id="PF13456">
    <property type="entry name" value="RVT_3"/>
    <property type="match status" value="1"/>
</dbReference>
<gene>
    <name evidence="22" type="ORF">FSB_LOCUS8758</name>
</gene>
<feature type="compositionally biased region" description="Polar residues" evidence="18">
    <location>
        <begin position="436"/>
        <end position="453"/>
    </location>
</feature>
<dbReference type="InterPro" id="IPR011707">
    <property type="entry name" value="Cu-oxidase-like_N"/>
</dbReference>
<evidence type="ECO:0000256" key="15">
    <source>
        <dbReference type="ARBA" id="ARBA00023172"/>
    </source>
</evidence>
<dbReference type="GO" id="GO:0015074">
    <property type="term" value="P:DNA integration"/>
    <property type="evidence" value="ECO:0007669"/>
    <property type="project" value="InterPro"/>
</dbReference>
<feature type="compositionally biased region" description="Basic and acidic residues" evidence="18">
    <location>
        <begin position="1793"/>
        <end position="1818"/>
    </location>
</feature>
<keyword evidence="15" id="KW-0233">DNA recombination</keyword>
<feature type="domain" description="Reverse transcriptase" evidence="19">
    <location>
        <begin position="2230"/>
        <end position="2409"/>
    </location>
</feature>
<dbReference type="SUPFAM" id="SSF53098">
    <property type="entry name" value="Ribonuclease H-like"/>
    <property type="match status" value="2"/>
</dbReference>
<evidence type="ECO:0000256" key="6">
    <source>
        <dbReference type="ARBA" id="ARBA00022679"/>
    </source>
</evidence>
<dbReference type="Pfam" id="PF00665">
    <property type="entry name" value="rve"/>
    <property type="match status" value="1"/>
</dbReference>
<keyword evidence="7" id="KW-0548">Nucleotidyltransferase</keyword>
<evidence type="ECO:0000256" key="11">
    <source>
        <dbReference type="ARBA" id="ARBA00022801"/>
    </source>
</evidence>
<feature type="region of interest" description="Disordered" evidence="18">
    <location>
        <begin position="432"/>
        <end position="453"/>
    </location>
</feature>
<feature type="region of interest" description="Disordered" evidence="18">
    <location>
        <begin position="2777"/>
        <end position="2807"/>
    </location>
</feature>
<dbReference type="InterPro" id="IPR002156">
    <property type="entry name" value="RNaseH_domain"/>
</dbReference>
<evidence type="ECO:0000313" key="22">
    <source>
        <dbReference type="EMBL" id="SPC80876.1"/>
    </source>
</evidence>
<dbReference type="Gene3D" id="3.10.10.10">
    <property type="entry name" value="HIV Type 1 Reverse Transcriptase, subunit A, domain 1"/>
    <property type="match status" value="1"/>
</dbReference>
<evidence type="ECO:0000256" key="1">
    <source>
        <dbReference type="ARBA" id="ARBA00000349"/>
    </source>
</evidence>
<keyword evidence="12" id="KW-0695">RNA-directed DNA polymerase</keyword>
<keyword evidence="9" id="KW-0677">Repeat</keyword>
<feature type="compositionally biased region" description="Basic and acidic residues" evidence="18">
    <location>
        <begin position="1826"/>
        <end position="1841"/>
    </location>
</feature>
<dbReference type="GO" id="GO:0046274">
    <property type="term" value="P:lignin catabolic process"/>
    <property type="evidence" value="ECO:0007669"/>
    <property type="project" value="UniProtKB-KW"/>
</dbReference>
<dbReference type="GO" id="GO:0003964">
    <property type="term" value="F:RNA-directed DNA polymerase activity"/>
    <property type="evidence" value="ECO:0007669"/>
    <property type="project" value="UniProtKB-KW"/>
</dbReference>
<reference evidence="22" key="1">
    <citation type="submission" date="2018-02" db="EMBL/GenBank/DDBJ databases">
        <authorList>
            <person name="Cohen D.B."/>
            <person name="Kent A.D."/>
        </authorList>
    </citation>
    <scope>NUCLEOTIDE SEQUENCE</scope>
</reference>
<comment type="similarity">
    <text evidence="3">Belongs to the multicopper oxidase family.</text>
</comment>
<dbReference type="PROSITE" id="PS50879">
    <property type="entry name" value="RNASE_H_1"/>
    <property type="match status" value="1"/>
</dbReference>
<dbReference type="GO" id="GO:0006310">
    <property type="term" value="P:DNA recombination"/>
    <property type="evidence" value="ECO:0007669"/>
    <property type="project" value="UniProtKB-KW"/>
</dbReference>
<evidence type="ECO:0000259" key="19">
    <source>
        <dbReference type="PROSITE" id="PS50878"/>
    </source>
</evidence>
<dbReference type="SUPFAM" id="SSF49503">
    <property type="entry name" value="Cupredoxins"/>
    <property type="match status" value="2"/>
</dbReference>
<evidence type="ECO:0000256" key="4">
    <source>
        <dbReference type="ARBA" id="ARBA00022523"/>
    </source>
</evidence>
<dbReference type="Pfam" id="PF00078">
    <property type="entry name" value="RVT_1"/>
    <property type="match status" value="1"/>
</dbReference>
<dbReference type="InterPro" id="IPR043128">
    <property type="entry name" value="Rev_trsase/Diguanyl_cyclase"/>
</dbReference>
<evidence type="ECO:0000256" key="13">
    <source>
        <dbReference type="ARBA" id="ARBA00023002"/>
    </source>
</evidence>
<dbReference type="Pfam" id="PF13975">
    <property type="entry name" value="gag-asp_proteas"/>
    <property type="match status" value="1"/>
</dbReference>
<dbReference type="GO" id="GO:0004523">
    <property type="term" value="F:RNA-DNA hybrid ribonuclease activity"/>
    <property type="evidence" value="ECO:0007669"/>
    <property type="project" value="InterPro"/>
</dbReference>
<proteinExistence type="inferred from homology"/>
<comment type="subcellular location">
    <subcellularLocation>
        <location evidence="2">Secreted</location>
        <location evidence="2">Extracellular space</location>
        <location evidence="2">Apoplast</location>
    </subcellularLocation>
</comment>
<dbReference type="Pfam" id="PF00394">
    <property type="entry name" value="Cu-oxidase"/>
    <property type="match status" value="1"/>
</dbReference>
<evidence type="ECO:0000256" key="9">
    <source>
        <dbReference type="ARBA" id="ARBA00022737"/>
    </source>
</evidence>
<dbReference type="CDD" id="cd13875">
    <property type="entry name" value="CuRO_2_LCC_plant"/>
    <property type="match status" value="1"/>
</dbReference>
<name>A0A2N9EPV7_FAGSY</name>
<dbReference type="InterPro" id="IPR036397">
    <property type="entry name" value="RNaseH_sf"/>
</dbReference>
<keyword evidence="14" id="KW-0186">Copper</keyword>
<feature type="domain" description="Integrase catalytic" evidence="21">
    <location>
        <begin position="2841"/>
        <end position="3012"/>
    </location>
</feature>
<dbReference type="GO" id="GO:0048046">
    <property type="term" value="C:apoplast"/>
    <property type="evidence" value="ECO:0007669"/>
    <property type="project" value="UniProtKB-SubCell"/>
</dbReference>
<dbReference type="PANTHER" id="PTHR48475">
    <property type="entry name" value="RIBONUCLEASE H"/>
    <property type="match status" value="1"/>
</dbReference>
<dbReference type="InterPro" id="IPR045358">
    <property type="entry name" value="Ty3_capsid"/>
</dbReference>
<keyword evidence="11" id="KW-0378">Hydrolase</keyword>
<evidence type="ECO:0000259" key="20">
    <source>
        <dbReference type="PROSITE" id="PS50879"/>
    </source>
</evidence>
<dbReference type="GO" id="GO:0003676">
    <property type="term" value="F:nucleic acid binding"/>
    <property type="evidence" value="ECO:0007669"/>
    <property type="project" value="InterPro"/>
</dbReference>
<feature type="compositionally biased region" description="Basic and acidic residues" evidence="18">
    <location>
        <begin position="3016"/>
        <end position="3034"/>
    </location>
</feature>
<accession>A0A2N9EPV7</accession>
<dbReference type="Pfam" id="PF07732">
    <property type="entry name" value="Cu-oxidase_3"/>
    <property type="match status" value="1"/>
</dbReference>
<dbReference type="CDD" id="cd09279">
    <property type="entry name" value="RNase_HI_like"/>
    <property type="match status" value="1"/>
</dbReference>
<dbReference type="InterPro" id="IPR041373">
    <property type="entry name" value="RT_RNaseH"/>
</dbReference>
<dbReference type="Pfam" id="PF19259">
    <property type="entry name" value="Ty3_capsid"/>
    <property type="match status" value="1"/>
</dbReference>
<evidence type="ECO:0000256" key="16">
    <source>
        <dbReference type="ARBA" id="ARBA00023185"/>
    </source>
</evidence>
<dbReference type="InterPro" id="IPR043502">
    <property type="entry name" value="DNA/RNA_pol_sf"/>
</dbReference>
<evidence type="ECO:0000256" key="17">
    <source>
        <dbReference type="SAM" id="Coils"/>
    </source>
</evidence>
<feature type="compositionally biased region" description="Basic and acidic residues" evidence="18">
    <location>
        <begin position="211"/>
        <end position="228"/>
    </location>
</feature>
<feature type="compositionally biased region" description="Basic and acidic residues" evidence="18">
    <location>
        <begin position="1555"/>
        <end position="1618"/>
    </location>
</feature>
<dbReference type="InterPro" id="IPR034285">
    <property type="entry name" value="CuRO_2_LCC"/>
</dbReference>
<feature type="compositionally biased region" description="Basic and acidic residues" evidence="18">
    <location>
        <begin position="1911"/>
        <end position="1923"/>
    </location>
</feature>
<dbReference type="Gene3D" id="3.30.70.270">
    <property type="match status" value="1"/>
</dbReference>
<dbReference type="CDD" id="cd13849">
    <property type="entry name" value="CuRO_1_LCC_plant"/>
    <property type="match status" value="1"/>
</dbReference>
<dbReference type="EMBL" id="OIVN01000477">
    <property type="protein sequence ID" value="SPC80876.1"/>
    <property type="molecule type" value="Genomic_DNA"/>
</dbReference>
<dbReference type="PANTHER" id="PTHR48475:SF2">
    <property type="entry name" value="RIBONUCLEASE H"/>
    <property type="match status" value="1"/>
</dbReference>
<dbReference type="InterPro" id="IPR008972">
    <property type="entry name" value="Cupredoxin"/>
</dbReference>
<evidence type="ECO:0000256" key="10">
    <source>
        <dbReference type="ARBA" id="ARBA00022759"/>
    </source>
</evidence>
<keyword evidence="16" id="KW-0439">Lignin degradation</keyword>
<keyword evidence="10" id="KW-0255">Endonuclease</keyword>
<dbReference type="SUPFAM" id="SSF56672">
    <property type="entry name" value="DNA/RNA polymerases"/>
    <property type="match status" value="1"/>
</dbReference>
<dbReference type="CDD" id="cd01647">
    <property type="entry name" value="RT_LTR"/>
    <property type="match status" value="1"/>
</dbReference>
<dbReference type="SUPFAM" id="SSF50630">
    <property type="entry name" value="Acid proteases"/>
    <property type="match status" value="1"/>
</dbReference>
<dbReference type="CDD" id="cd00303">
    <property type="entry name" value="retropepsin_like"/>
    <property type="match status" value="2"/>
</dbReference>
<keyword evidence="17" id="KW-0175">Coiled coil</keyword>
<dbReference type="InterPro" id="IPR001584">
    <property type="entry name" value="Integrase_cat-core"/>
</dbReference>
<feature type="region of interest" description="Disordered" evidence="18">
    <location>
        <begin position="1790"/>
        <end position="1844"/>
    </location>
</feature>
<dbReference type="InterPro" id="IPR021109">
    <property type="entry name" value="Peptidase_aspartic_dom_sf"/>
</dbReference>
<sequence>MVETRASQIAVLEKNMERFQKQVDDHTGSIEGLHSKVDGLEAGVAEIRAMMQEVMKRLPVVEQPAVQPRQEEQSPNQVQANLGEQIPIAPREAHGVPLGAEVRNAMPMRPLNQDFRVRANQPQVGMQTGEFFENGQNGPILGEFGDPIEERRNVRNNARFMPPFQGHFDAPYEEPWLGRRQGRQQGQQGQQAQFEPHAAPPRHGMHFGGRPARERPRQYQGAHHRDPYWQEQDGPPWNQGRARDPRPMKLDFPRFKGGDPTAWVYRALQYFHYYQVLEPEKVMHASYHLDEEALVWFQDCEHELHGWNDFVRAIQIRFGPASYDDPMELLTKLKQTHSIAAYKSQFELTSNRVRDLSDMHKLSCFMSGMKDEIRLAVKMQGPRNLGEAYALAKIQEEYLTTVKRSTRPTYEPSRDSWVQSQAQQGAARVEIKSGDSKQFSARPSMQVQRLTPMQMSERRKKGLCYNCDERWSSDHRCKDRKLYLIEEVEDEEAELVEIREEEVEAELEEAKAEITLCALLGSTSPSTMRVIAIVNGQTTVVLLDTGSTHNFMDGTLAKTLKLPIDGESNFGVRVANGQVIRTLGECKEVKFKMQGLHLKLTFNLLELGGYGIVLGTQWLSTLGMINWDFKNLMMGFMHEGNKVWLQGLKEKPNLIQGSKDFKGKATMKGLLFQIMPCELASIQEEIGAPIRELVEEFPQVLEEPEGLPPKRNHEDQILLKHETSKPAGLLQPLGIPPRPWLSSSMDFVEGLLTSSKKKVFKLHGSSCSSSKKTTHTLWASSNGNARKVSWLKGWNAGWEGSAHDSRILNDALNRPRGLQIPEGRYYLGDAGYGVRKGVISPYRSVRYHLNETLKGNWNTITELCQKSGFGWNDDLKMITCDRNVYDETVAARPSHEKFLNKKIEMYDELALVVGKDMATGSFSKGVTDIDGKGVNDVDMSASNTIDLDNDLEEVSLKKQADSSTQTRSHRKRSHASMLDDTIFKDLSSQMGKIASAIQEASLHRTNFFSNLYEEVMKIEGFEESMLASAFDHLNENELKETNYTRLCTTKSMFTVNGQWPGPTIHVRKGDKAFVNVHNKGDYGVTIHWHGVKQSRNQWSDGPENITQCPIQPGKSFTYEIIFSDEEGTLWWHAHSDWSRATIHGAIVILPQIGTTYPFPKPYAEKVLILGTSYRLPVQYGKTYLLRLVNAVMNEEMFFGIAKHNITVVAQDGAYIKPITTSYIMITPGQTMDILLTANQAASYYYIAATPFFDSSAPFDSSNTSAILQYTGTYTPPTSIPYPTLPNVTDQDAADNFTTRIRSLASAAHPVNVPQNITTRIVITVSVNQILCANASCGGPSGNRLSASLNNISFVTPSTDILQAYYRSLSNVFGNDFPSYGNFNLTTSPKTYNLKDPPEVNTIGVPKWMGCHYSLFCVGTARGGMDTDMDILHLFPKYRRTTFQRLKKEDLPNTQMKGRPSLGSDDPWKATCHEQKSLIFQQHQLAPSVGNAFQLSSTPIRKDCMVRTRSMEVNAQLLPSSSQSPEMAAMEKQVRDLTANLQELTRQNHTLNQKLQQHETEKEKQRDKGKSKERGDAESRQEQQHEQQQEQQQEHRQEQEDETKGEHTRVPYEESSAKWEQEIRAMKAQLGEMKDEFKGRATRNLDTLVHRTDSPFTEKVISFPLPSKFRMPSLENFDGTKDPLDHLESFKTMMCLQGVPDEIMCRAFPTTLKGPARIWFKKLIPGSVGVLRSAKPLRSSITLLVDNDDKVVLTAFISGLQSGDFLFSVYKDPPTSMSEMMYEAQRYMNGEDALQARDTGKKRRNDYADRPNETLESKPKMQRNQGKKREDRNRRGSNERFNHFTPLNAPVDRIFMQIKDDPALRWPGKLLTNPDRRAKDKYCRFHRDHGHNTDDCYDLKRQIEELIKQGKLQRFVERDQREGRPPQARPQRPPVEDRPRPPMGEIHMINGGMAAGGTSRSSRKAYARQIHNVLVTQKANKTPRLEDLPITFTEEDARKVVHPHDDALVVTLEIAGYSTRRVLIDNGSSADIIYLTAFQQMRIGKDQLRPIETPLVGFAGTSVYPLGIISLQIIAGTYPKQATKRVEFLVVDCPSAYNVIIGRPTLNRLRAVTSTYHLLVRFPTEHGIGEMKGDQAIARECYLTSVSTDQVHQTLIVEERRNFAEPTEKLEEITLTEGNEKRKTRIGTTMPAEIRGSIVQFLRENADVFAWSHEDMPGMQPSWRKVDKLLTAGFIREVYYPEWLANVVMVKKPNGKWRMCVDFTDLNKACPKDSYPLPRIDQLVDSTAGHKLLSFMDAFSGYNQIRMEEEDQEKTAFITSRGLFCYKVMPFGLKNAGATYQRLVNKMFHDQIGRNVEVYVDDMLVKSKENEDHLTDLKETFQALRTYNMKLNPEKCAFGVSSGKFLGFMVSQRGIEANPDKIKAILEMSPPDDRQGGSKPNRKSCRPEQVYLSSPPLLSPSKTGEELYLYLAISSSAVSSALIREEERVQKPVYYTSRALKGAEERYSNMEKLAFALLIASRKLRPYFQAHSIVVLTDYPLRKAMNKPDAAGRLIQWSIEMSEFDIDYRPRTAIKAQALADFIAEFTHPWEEEGEPEQLETWTVNIDGSSTKEMGGAGIILVSPEKDKFEYAIQLRFRATNNEAEYEALLAGLKLSKKMGVKNLTVKSDSQLVVGQIKGEYEAREDRMKKYLKVVQTLLPHFQKVEFVQIPREENVDADRLARLASSGEECDGFLEILGRPSSEEETVNAIKGQCLVDVTHSPLLKGREMFITRRSELRHQGGPRRHLRKSFGSPSSGTQTHKGGAPPEEITPMTSPWPFAQWGLDIMGPFPVPHNGTKQRFANIPPRRDYTHDLPLALRTMGTGHHGPFPVGTKQAKFLVVAIDYFTKWVEAEPLATITEKNVKNFVWKGVICRFGIPRVLVSDNGKQFDNGPFRDLCAQLNIKNHYSSPRHPQANGQVEVTNRTLLKQIKTRLEGAKGMWVEELPSILWAYRTTVRVPTGETPFQTDFRYRGRHPSRDRANYPKDDLPQRRGK</sequence>
<evidence type="ECO:0000256" key="18">
    <source>
        <dbReference type="SAM" id="MobiDB-lite"/>
    </source>
</evidence>
<dbReference type="InterPro" id="IPR012337">
    <property type="entry name" value="RNaseH-like_sf"/>
</dbReference>
<evidence type="ECO:0000256" key="3">
    <source>
        <dbReference type="ARBA" id="ARBA00010609"/>
    </source>
</evidence>
<feature type="region of interest" description="Disordered" evidence="18">
    <location>
        <begin position="2426"/>
        <end position="2455"/>
    </location>
</feature>
<evidence type="ECO:0000256" key="5">
    <source>
        <dbReference type="ARBA" id="ARBA00022525"/>
    </source>
</evidence>
<keyword evidence="4" id="KW-0052">Apoplast</keyword>
<dbReference type="PROSITE" id="PS50878">
    <property type="entry name" value="RT_POL"/>
    <property type="match status" value="1"/>
</dbReference>
<dbReference type="InterPro" id="IPR001117">
    <property type="entry name" value="Cu-oxidase_2nd"/>
</dbReference>
<feature type="region of interest" description="Disordered" evidence="18">
    <location>
        <begin position="3003"/>
        <end position="3034"/>
    </location>
</feature>
<dbReference type="GO" id="GO:0052716">
    <property type="term" value="F:hydroquinone:oxygen oxidoreductase activity"/>
    <property type="evidence" value="ECO:0007669"/>
    <property type="project" value="UniProtKB-EC"/>
</dbReference>
<dbReference type="InterPro" id="IPR000477">
    <property type="entry name" value="RT_dom"/>
</dbReference>
<feature type="domain" description="RNase H type-1" evidence="20">
    <location>
        <begin position="2597"/>
        <end position="2726"/>
    </location>
</feature>
<dbReference type="Gene3D" id="3.30.420.10">
    <property type="entry name" value="Ribonuclease H-like superfamily/Ribonuclease H"/>
    <property type="match status" value="2"/>
</dbReference>
<feature type="region of interest" description="Disordered" evidence="18">
    <location>
        <begin position="179"/>
        <end position="242"/>
    </location>
</feature>
<evidence type="ECO:0000256" key="2">
    <source>
        <dbReference type="ARBA" id="ARBA00004271"/>
    </source>
</evidence>
<feature type="compositionally biased region" description="Polar residues" evidence="18">
    <location>
        <begin position="2792"/>
        <end position="2801"/>
    </location>
</feature>
<evidence type="ECO:0000256" key="12">
    <source>
        <dbReference type="ARBA" id="ARBA00022918"/>
    </source>
</evidence>
<dbReference type="PROSITE" id="PS50994">
    <property type="entry name" value="INTEGRASE"/>
    <property type="match status" value="1"/>
</dbReference>
<dbReference type="Pfam" id="PF17917">
    <property type="entry name" value="RT_RNaseH"/>
    <property type="match status" value="1"/>
</dbReference>